<dbReference type="VEuPathDB" id="FungiDB:Z519_07468"/>
<keyword evidence="3" id="KW-0805">Transcription regulation</keyword>
<evidence type="ECO:0000256" key="1">
    <source>
        <dbReference type="ARBA" id="ARBA00022723"/>
    </source>
</evidence>
<evidence type="ECO:0000313" key="9">
    <source>
        <dbReference type="Proteomes" id="UP000053789"/>
    </source>
</evidence>
<organism evidence="8 9">
    <name type="scientific">Cladophialophora bantiana (strain ATCC 10958 / CBS 173.52 / CDC B-1940 / NIH 8579)</name>
    <name type="common">Xylohypha bantiana</name>
    <dbReference type="NCBI Taxonomy" id="1442370"/>
    <lineage>
        <taxon>Eukaryota</taxon>
        <taxon>Fungi</taxon>
        <taxon>Dikarya</taxon>
        <taxon>Ascomycota</taxon>
        <taxon>Pezizomycotina</taxon>
        <taxon>Eurotiomycetes</taxon>
        <taxon>Chaetothyriomycetidae</taxon>
        <taxon>Chaetothyriales</taxon>
        <taxon>Herpotrichiellaceae</taxon>
        <taxon>Cladophialophora</taxon>
    </lineage>
</organism>
<keyword evidence="6" id="KW-0539">Nucleus</keyword>
<sequence length="666" mass="74123">MPCHSCTIAGADCEFRANDWKRTPISREHVAALEGRIAALESLLSSVKSSRGYEREIIIENIDIVDRRPTITDSAQASVHADDIFLQSMRGCWGNDGHGLSSYNFRRSRLIHSVGSACFYGPGSAFSTGLFGFCEPGSKLLNHQAFPTTQTPDVPVNVLHDCVKLFFEWQFPYCNMIDRESFLREYSSGIAAGEHFASALLYAVCSLGALMSADQNIKALASLFATSAEEEISSKFWRSHITISQAMLLCAVFEIGRGEFAKGWMYSGMAFRMTDHLGIHEYNQLPSRKGIQSTWSVGFKSWRRMSLTYAISDKMLSLFFGRPSAMNRAGNDFDMKMSNWSNSNDAEILEHRQMASMLIPNTAGLARIIEDIQAEVFNSDHISRHAAGCGVDALYHKFNARLWNWHDSLPGEMRWNRWSSKEEDADPSLALLHILFHTARISLNRPLISQKGMKSPSAQIPKIVSDALGICKDSVDTIVQIIRRFRTWHTLRTASFAFVHGAIMAIDAAIIIISCSETDNALSMKMNADPLSTLDTALNDLSHTWAIAQDARSRLHEIINASQLDLGMINETPLGHVSASTDFWSECLDIHAATPEPMFFPCAQRASQTHHTTQRRPSLYSECLMATSLEDASGPLDCGMDFNSAPWNSLATSESGMAFNRSLKHQ</sequence>
<evidence type="ECO:0000313" key="8">
    <source>
        <dbReference type="EMBL" id="KIW91502.1"/>
    </source>
</evidence>
<evidence type="ECO:0000256" key="6">
    <source>
        <dbReference type="ARBA" id="ARBA00023242"/>
    </source>
</evidence>
<gene>
    <name evidence="8" type="ORF">Z519_07468</name>
</gene>
<evidence type="ECO:0000259" key="7">
    <source>
        <dbReference type="Pfam" id="PF04082"/>
    </source>
</evidence>
<dbReference type="OrthoDB" id="2154091at2759"/>
<dbReference type="GeneID" id="27700396"/>
<dbReference type="GO" id="GO:0000981">
    <property type="term" value="F:DNA-binding transcription factor activity, RNA polymerase II-specific"/>
    <property type="evidence" value="ECO:0007669"/>
    <property type="project" value="InterPro"/>
</dbReference>
<dbReference type="Pfam" id="PF04082">
    <property type="entry name" value="Fungal_trans"/>
    <property type="match status" value="1"/>
</dbReference>
<dbReference type="InterPro" id="IPR051615">
    <property type="entry name" value="Transcr_Regulatory_Elem"/>
</dbReference>
<protein>
    <recommendedName>
        <fullName evidence="7">Xylanolytic transcriptional activator regulatory domain-containing protein</fullName>
    </recommendedName>
</protein>
<dbReference type="GO" id="GO:0008270">
    <property type="term" value="F:zinc ion binding"/>
    <property type="evidence" value="ECO:0007669"/>
    <property type="project" value="InterPro"/>
</dbReference>
<dbReference type="HOGENOM" id="CLU_015811_1_0_1"/>
<proteinExistence type="predicted"/>
<dbReference type="GO" id="GO:0006351">
    <property type="term" value="P:DNA-templated transcription"/>
    <property type="evidence" value="ECO:0007669"/>
    <property type="project" value="InterPro"/>
</dbReference>
<evidence type="ECO:0000256" key="5">
    <source>
        <dbReference type="ARBA" id="ARBA00023163"/>
    </source>
</evidence>
<feature type="domain" description="Xylanolytic transcriptional activator regulatory" evidence="7">
    <location>
        <begin position="164"/>
        <end position="345"/>
    </location>
</feature>
<dbReference type="PANTHER" id="PTHR31313">
    <property type="entry name" value="TY1 ENHANCER ACTIVATOR"/>
    <property type="match status" value="1"/>
</dbReference>
<keyword evidence="2" id="KW-0862">Zinc</keyword>
<dbReference type="Proteomes" id="UP000053789">
    <property type="component" value="Unassembled WGS sequence"/>
</dbReference>
<reference evidence="8" key="1">
    <citation type="submission" date="2015-01" db="EMBL/GenBank/DDBJ databases">
        <title>The Genome Sequence of Cladophialophora bantiana CBS 173.52.</title>
        <authorList>
            <consortium name="The Broad Institute Genomics Platform"/>
            <person name="Cuomo C."/>
            <person name="de Hoog S."/>
            <person name="Gorbushina A."/>
            <person name="Stielow B."/>
            <person name="Teixiera M."/>
            <person name="Abouelleil A."/>
            <person name="Chapman S.B."/>
            <person name="Priest M."/>
            <person name="Young S.K."/>
            <person name="Wortman J."/>
            <person name="Nusbaum C."/>
            <person name="Birren B."/>
        </authorList>
    </citation>
    <scope>NUCLEOTIDE SEQUENCE [LARGE SCALE GENOMIC DNA]</scope>
    <source>
        <strain evidence="8">CBS 173.52</strain>
    </source>
</reference>
<keyword evidence="4" id="KW-0238">DNA-binding</keyword>
<keyword evidence="1" id="KW-0479">Metal-binding</keyword>
<keyword evidence="5" id="KW-0804">Transcription</keyword>
<evidence type="ECO:0000256" key="3">
    <source>
        <dbReference type="ARBA" id="ARBA00023015"/>
    </source>
</evidence>
<dbReference type="Gene3D" id="4.10.240.10">
    <property type="entry name" value="Zn(2)-C6 fungal-type DNA-binding domain"/>
    <property type="match status" value="1"/>
</dbReference>
<dbReference type="InterPro" id="IPR007219">
    <property type="entry name" value="XnlR_reg_dom"/>
</dbReference>
<dbReference type="GO" id="GO:0003677">
    <property type="term" value="F:DNA binding"/>
    <property type="evidence" value="ECO:0007669"/>
    <property type="project" value="UniProtKB-KW"/>
</dbReference>
<dbReference type="AlphaFoldDB" id="A0A0D2FYJ9"/>
<dbReference type="EMBL" id="KN846990">
    <property type="protein sequence ID" value="KIW91502.1"/>
    <property type="molecule type" value="Genomic_DNA"/>
</dbReference>
<accession>A0A0D2FYJ9</accession>
<dbReference type="PANTHER" id="PTHR31313:SF81">
    <property type="entry name" value="TY1 ENHANCER ACTIVATOR"/>
    <property type="match status" value="1"/>
</dbReference>
<keyword evidence="9" id="KW-1185">Reference proteome</keyword>
<dbReference type="RefSeq" id="XP_016618171.1">
    <property type="nucleotide sequence ID" value="XM_016765202.1"/>
</dbReference>
<evidence type="ECO:0000256" key="4">
    <source>
        <dbReference type="ARBA" id="ARBA00023125"/>
    </source>
</evidence>
<dbReference type="CDD" id="cd12148">
    <property type="entry name" value="fungal_TF_MHR"/>
    <property type="match status" value="1"/>
</dbReference>
<dbReference type="InterPro" id="IPR036864">
    <property type="entry name" value="Zn2-C6_fun-type_DNA-bd_sf"/>
</dbReference>
<name>A0A0D2FYJ9_CLAB1</name>
<evidence type="ECO:0000256" key="2">
    <source>
        <dbReference type="ARBA" id="ARBA00022833"/>
    </source>
</evidence>